<dbReference type="RefSeq" id="XP_041553136.1">
    <property type="nucleotide sequence ID" value="XM_041700119.1"/>
</dbReference>
<keyword evidence="2" id="KW-1185">Reference proteome</keyword>
<reference evidence="1" key="1">
    <citation type="submission" date="2021-01" db="EMBL/GenBank/DDBJ databases">
        <authorList>
            <consortium name="Aspergillus puulaauensis MK2 genome sequencing consortium"/>
            <person name="Kazuki M."/>
            <person name="Futagami T."/>
        </authorList>
    </citation>
    <scope>NUCLEOTIDE SEQUENCE</scope>
    <source>
        <strain evidence="1">MK2</strain>
    </source>
</reference>
<dbReference type="Proteomes" id="UP000654913">
    <property type="component" value="Chromosome 2"/>
</dbReference>
<name>A0A7R7XGK8_9EURO</name>
<dbReference type="KEGG" id="apuu:APUU_21374A"/>
<proteinExistence type="predicted"/>
<evidence type="ECO:0000313" key="2">
    <source>
        <dbReference type="Proteomes" id="UP000654913"/>
    </source>
</evidence>
<evidence type="ECO:0000313" key="1">
    <source>
        <dbReference type="EMBL" id="BCS20942.1"/>
    </source>
</evidence>
<sequence length="114" mass="12742">MCIVPSSFVQVQSHSFHIWHVYLQSCLLDKLEFILPYQERATTLTGRKDHFNRKERPLQQEGTTLIAASFPGYIPYKPGKLGQLSHLPSFSPAVAVASSPPMLPPCSRTGYISP</sequence>
<reference evidence="1" key="2">
    <citation type="submission" date="2021-02" db="EMBL/GenBank/DDBJ databases">
        <title>Aspergillus puulaauensis MK2 genome sequence.</title>
        <authorList>
            <person name="Futagami T."/>
            <person name="Mori K."/>
            <person name="Kadooka C."/>
            <person name="Tanaka T."/>
        </authorList>
    </citation>
    <scope>NUCLEOTIDE SEQUENCE</scope>
    <source>
        <strain evidence="1">MK2</strain>
    </source>
</reference>
<dbReference type="GeneID" id="64970947"/>
<dbReference type="AlphaFoldDB" id="A0A7R7XGK8"/>
<gene>
    <name evidence="1" type="ORF">APUU_21374A</name>
</gene>
<accession>A0A7R7XGK8</accession>
<dbReference type="EMBL" id="AP024444">
    <property type="protein sequence ID" value="BCS20942.1"/>
    <property type="molecule type" value="Genomic_DNA"/>
</dbReference>
<organism evidence="1 2">
    <name type="scientific">Aspergillus puulaauensis</name>
    <dbReference type="NCBI Taxonomy" id="1220207"/>
    <lineage>
        <taxon>Eukaryota</taxon>
        <taxon>Fungi</taxon>
        <taxon>Dikarya</taxon>
        <taxon>Ascomycota</taxon>
        <taxon>Pezizomycotina</taxon>
        <taxon>Eurotiomycetes</taxon>
        <taxon>Eurotiomycetidae</taxon>
        <taxon>Eurotiales</taxon>
        <taxon>Aspergillaceae</taxon>
        <taxon>Aspergillus</taxon>
    </lineage>
</organism>
<protein>
    <submittedName>
        <fullName evidence="1">Uncharacterized protein</fullName>
    </submittedName>
</protein>